<dbReference type="EMBL" id="JAWDGP010000454">
    <property type="protein sequence ID" value="KAK3800490.1"/>
    <property type="molecule type" value="Genomic_DNA"/>
</dbReference>
<proteinExistence type="predicted"/>
<comment type="caution">
    <text evidence="1">The sequence shown here is derived from an EMBL/GenBank/DDBJ whole genome shotgun (WGS) entry which is preliminary data.</text>
</comment>
<dbReference type="AlphaFoldDB" id="A0AAE1EBF4"/>
<keyword evidence="2" id="KW-1185">Reference proteome</keyword>
<reference evidence="1" key="1">
    <citation type="journal article" date="2023" name="G3 (Bethesda)">
        <title>A reference genome for the long-term kleptoplast-retaining sea slug Elysia crispata morphotype clarki.</title>
        <authorList>
            <person name="Eastman K.E."/>
            <person name="Pendleton A.L."/>
            <person name="Shaikh M.A."/>
            <person name="Suttiyut T."/>
            <person name="Ogas R."/>
            <person name="Tomko P."/>
            <person name="Gavelis G."/>
            <person name="Widhalm J.R."/>
            <person name="Wisecaver J.H."/>
        </authorList>
    </citation>
    <scope>NUCLEOTIDE SEQUENCE</scope>
    <source>
        <strain evidence="1">ECLA1</strain>
    </source>
</reference>
<dbReference type="Proteomes" id="UP001283361">
    <property type="component" value="Unassembled WGS sequence"/>
</dbReference>
<organism evidence="1 2">
    <name type="scientific">Elysia crispata</name>
    <name type="common">lettuce slug</name>
    <dbReference type="NCBI Taxonomy" id="231223"/>
    <lineage>
        <taxon>Eukaryota</taxon>
        <taxon>Metazoa</taxon>
        <taxon>Spiralia</taxon>
        <taxon>Lophotrochozoa</taxon>
        <taxon>Mollusca</taxon>
        <taxon>Gastropoda</taxon>
        <taxon>Heterobranchia</taxon>
        <taxon>Euthyneura</taxon>
        <taxon>Panpulmonata</taxon>
        <taxon>Sacoglossa</taxon>
        <taxon>Placobranchoidea</taxon>
        <taxon>Plakobranchidae</taxon>
        <taxon>Elysia</taxon>
    </lineage>
</organism>
<accession>A0AAE1EBF4</accession>
<sequence>MVEKGREDTEKGKMICQLSLGHMESRLDHKLRRTERAAHIKVGHVWLGNWKSARKQKPAIPRESKKDLQSCVLSASTGVMANWRPIHTNRAAVDEGLLKLLL</sequence>
<gene>
    <name evidence="1" type="ORF">RRG08_051771</name>
</gene>
<protein>
    <submittedName>
        <fullName evidence="1">Uncharacterized protein</fullName>
    </submittedName>
</protein>
<name>A0AAE1EBF4_9GAST</name>
<evidence type="ECO:0000313" key="2">
    <source>
        <dbReference type="Proteomes" id="UP001283361"/>
    </source>
</evidence>
<evidence type="ECO:0000313" key="1">
    <source>
        <dbReference type="EMBL" id="KAK3800490.1"/>
    </source>
</evidence>